<accession>A0ABR4XLC1</accession>
<reference evidence="3 4" key="1">
    <citation type="submission" date="2014-08" db="EMBL/GenBank/DDBJ databases">
        <title>Porphyromonas canoris strain:OH2762 Genome sequencing.</title>
        <authorList>
            <person name="Wallis C."/>
            <person name="Deusch O."/>
            <person name="O'Flynn C."/>
            <person name="Davis I."/>
            <person name="Jospin G."/>
            <person name="Darling A.E."/>
            <person name="Coil D.A."/>
            <person name="Alexiev A."/>
            <person name="Horsfall A."/>
            <person name="Kirkwood N."/>
            <person name="Harris S."/>
            <person name="Eisen J.A."/>
        </authorList>
    </citation>
    <scope>NUCLEOTIDE SEQUENCE [LARGE SCALE GENOMIC DNA]</scope>
    <source>
        <strain evidence="4">COT-108 OH2762</strain>
    </source>
</reference>
<protein>
    <recommendedName>
        <fullName evidence="2">Putative beta-lactamase-inhibitor-like PepSY-like domain-containing protein</fullName>
    </recommendedName>
</protein>
<proteinExistence type="predicted"/>
<sequence>MRKIITLLAIIIAAATFQIKADNERPIPFENLPKQAKEFITKYYSSKEVLQAYVDKDILTTTYDVILENGCKIEFKKNGEWKEITSKRVPIPFSIAPRPIQDYVKKNYPNNNLTNIEKKSRGRYQIDLSNGLEIEFDSKFRARVVDVD</sequence>
<keyword evidence="4" id="KW-1185">Reference proteome</keyword>
<name>A0ABR4XLC1_9PORP</name>
<gene>
    <name evidence="3" type="ORF">HQ43_09650</name>
</gene>
<organism evidence="3 4">
    <name type="scientific">Porphyromonas canoris</name>
    <dbReference type="NCBI Taxonomy" id="36875"/>
    <lineage>
        <taxon>Bacteria</taxon>
        <taxon>Pseudomonadati</taxon>
        <taxon>Bacteroidota</taxon>
        <taxon>Bacteroidia</taxon>
        <taxon>Bacteroidales</taxon>
        <taxon>Porphyromonadaceae</taxon>
        <taxon>Porphyromonas</taxon>
    </lineage>
</organism>
<dbReference type="RefSeq" id="WP_036792505.1">
    <property type="nucleotide sequence ID" value="NZ_JQZV01000013.1"/>
</dbReference>
<dbReference type="Gene3D" id="3.40.1420.30">
    <property type="match status" value="1"/>
</dbReference>
<dbReference type="InterPro" id="IPR021533">
    <property type="entry name" value="PepSY-like"/>
</dbReference>
<evidence type="ECO:0000313" key="4">
    <source>
        <dbReference type="Proteomes" id="UP000030101"/>
    </source>
</evidence>
<evidence type="ECO:0000259" key="2">
    <source>
        <dbReference type="Pfam" id="PF11396"/>
    </source>
</evidence>
<evidence type="ECO:0000313" key="3">
    <source>
        <dbReference type="EMBL" id="KGN92264.1"/>
    </source>
</evidence>
<evidence type="ECO:0000256" key="1">
    <source>
        <dbReference type="SAM" id="SignalP"/>
    </source>
</evidence>
<feature type="signal peptide" evidence="1">
    <location>
        <begin position="1"/>
        <end position="21"/>
    </location>
</feature>
<feature type="chain" id="PRO_5045833925" description="Putative beta-lactamase-inhibitor-like PepSY-like domain-containing protein" evidence="1">
    <location>
        <begin position="22"/>
        <end position="148"/>
    </location>
</feature>
<dbReference type="Pfam" id="PF11396">
    <property type="entry name" value="PepSY_like"/>
    <property type="match status" value="1"/>
</dbReference>
<dbReference type="EMBL" id="JQZV01000013">
    <property type="protein sequence ID" value="KGN92264.1"/>
    <property type="molecule type" value="Genomic_DNA"/>
</dbReference>
<comment type="caution">
    <text evidence="3">The sequence shown here is derived from an EMBL/GenBank/DDBJ whole genome shotgun (WGS) entry which is preliminary data.</text>
</comment>
<feature type="domain" description="Putative beta-lactamase-inhibitor-like PepSY-like" evidence="2">
    <location>
        <begin position="62"/>
        <end position="141"/>
    </location>
</feature>
<keyword evidence="1" id="KW-0732">Signal</keyword>
<dbReference type="SUPFAM" id="SSF160574">
    <property type="entry name" value="BT0923-like"/>
    <property type="match status" value="1"/>
</dbReference>
<dbReference type="Proteomes" id="UP000030101">
    <property type="component" value="Unassembled WGS sequence"/>
</dbReference>